<evidence type="ECO:0000313" key="2">
    <source>
        <dbReference type="Proteomes" id="UP000193335"/>
    </source>
</evidence>
<dbReference type="EMBL" id="NAFL01000251">
    <property type="protein sequence ID" value="OSJ32153.1"/>
    <property type="molecule type" value="Genomic_DNA"/>
</dbReference>
<proteinExistence type="predicted"/>
<gene>
    <name evidence="1" type="ORF">BSZ19_20155</name>
</gene>
<dbReference type="AlphaFoldDB" id="A0A1Y2JPI2"/>
<dbReference type="Proteomes" id="UP000193335">
    <property type="component" value="Unassembled WGS sequence"/>
</dbReference>
<evidence type="ECO:0000313" key="1">
    <source>
        <dbReference type="EMBL" id="OSJ32153.1"/>
    </source>
</evidence>
<name>A0A1Y2JPI2_BRAJP</name>
<organism evidence="1 2">
    <name type="scientific">Bradyrhizobium japonicum</name>
    <dbReference type="NCBI Taxonomy" id="375"/>
    <lineage>
        <taxon>Bacteria</taxon>
        <taxon>Pseudomonadati</taxon>
        <taxon>Pseudomonadota</taxon>
        <taxon>Alphaproteobacteria</taxon>
        <taxon>Hyphomicrobiales</taxon>
        <taxon>Nitrobacteraceae</taxon>
        <taxon>Bradyrhizobium</taxon>
    </lineage>
</organism>
<accession>A0A1Y2JPI2</accession>
<sequence length="104" mass="11113">MDALANRAISAQGSVGGKFQAMFRIGGVNGKIARNDACGTLASVDEVVARAGDDPAKSLVVMYLSQFVNDGYAEWHARDDGDLELRFVTGEIFLLADTTMTRLA</sequence>
<protein>
    <submittedName>
        <fullName evidence="1">Uncharacterized protein</fullName>
    </submittedName>
</protein>
<comment type="caution">
    <text evidence="1">The sequence shown here is derived from an EMBL/GenBank/DDBJ whole genome shotgun (WGS) entry which is preliminary data.</text>
</comment>
<reference evidence="1 2" key="1">
    <citation type="submission" date="2017-03" db="EMBL/GenBank/DDBJ databases">
        <title>Whole genome sequences of fourteen strains of Bradyrhizobium canariense and one strain of Bradyrhizobium japonicum isolated from Lupinus (Papilionoideae: Genisteae) species in Algeria.</title>
        <authorList>
            <person name="Crovadore J."/>
            <person name="Chekireb D."/>
            <person name="Brachmann A."/>
            <person name="Chablais R."/>
            <person name="Cochard B."/>
            <person name="Lefort F."/>
        </authorList>
    </citation>
    <scope>NUCLEOTIDE SEQUENCE [LARGE SCALE GENOMIC DNA]</scope>
    <source>
        <strain evidence="1 2">UBMA197</strain>
    </source>
</reference>